<dbReference type="OrthoDB" id="9809784at2"/>
<keyword evidence="10 15" id="KW-0220">Diaminopimelate biosynthesis</keyword>
<dbReference type="GO" id="GO:0008270">
    <property type="term" value="F:zinc ion binding"/>
    <property type="evidence" value="ECO:0007669"/>
    <property type="project" value="UniProtKB-UniRule"/>
</dbReference>
<keyword evidence="9 15" id="KW-0862">Zinc</keyword>
<dbReference type="GO" id="GO:0008777">
    <property type="term" value="F:acetylornithine deacetylase activity"/>
    <property type="evidence" value="ECO:0007669"/>
    <property type="project" value="TreeGrafter"/>
</dbReference>
<dbReference type="PANTHER" id="PTHR43808:SF31">
    <property type="entry name" value="N-ACETYL-L-CITRULLINE DEACETYLASE"/>
    <property type="match status" value="1"/>
</dbReference>
<evidence type="ECO:0000256" key="2">
    <source>
        <dbReference type="ARBA" id="ARBA00006746"/>
    </source>
</evidence>
<dbReference type="Pfam" id="PF07687">
    <property type="entry name" value="M20_dimer"/>
    <property type="match status" value="1"/>
</dbReference>
<evidence type="ECO:0000256" key="15">
    <source>
        <dbReference type="HAMAP-Rule" id="MF_01690"/>
    </source>
</evidence>
<dbReference type="InterPro" id="IPR005941">
    <property type="entry name" value="DapE_proteobac"/>
</dbReference>
<comment type="pathway">
    <text evidence="1 15">Amino-acid biosynthesis; L-lysine biosynthesis via DAP pathway; LL-2,6-diaminopimelate from (S)-tetrahydrodipicolinate (succinylase route): step 3/3.</text>
</comment>
<dbReference type="SUPFAM" id="SSF55031">
    <property type="entry name" value="Bacterial exopeptidase dimerisation domain"/>
    <property type="match status" value="1"/>
</dbReference>
<feature type="active site" description="Proton acceptor" evidence="15">
    <location>
        <position position="133"/>
    </location>
</feature>
<evidence type="ECO:0000256" key="11">
    <source>
        <dbReference type="ARBA" id="ARBA00023154"/>
    </source>
</evidence>
<evidence type="ECO:0000256" key="4">
    <source>
        <dbReference type="ARBA" id="ARBA00011921"/>
    </source>
</evidence>
<dbReference type="SUPFAM" id="SSF53187">
    <property type="entry name" value="Zn-dependent exopeptidases"/>
    <property type="match status" value="1"/>
</dbReference>
<comment type="subunit">
    <text evidence="3 15">Homodimer.</text>
</comment>
<evidence type="ECO:0000313" key="18">
    <source>
        <dbReference type="Proteomes" id="UP000321933"/>
    </source>
</evidence>
<dbReference type="UniPathway" id="UPA00034">
    <property type="reaction ID" value="UER00021"/>
</dbReference>
<evidence type="ECO:0000256" key="3">
    <source>
        <dbReference type="ARBA" id="ARBA00011738"/>
    </source>
</evidence>
<evidence type="ECO:0000256" key="7">
    <source>
        <dbReference type="ARBA" id="ARBA00022723"/>
    </source>
</evidence>
<gene>
    <name evidence="15 17" type="primary">dapE</name>
    <name evidence="17" type="ORF">FVW59_17015</name>
</gene>
<dbReference type="InterPro" id="IPR050072">
    <property type="entry name" value="Peptidase_M20A"/>
</dbReference>
<dbReference type="CDD" id="cd03891">
    <property type="entry name" value="M20_DapE_proteobac"/>
    <property type="match status" value="1"/>
</dbReference>
<keyword evidence="11 15" id="KW-0457">Lysine biosynthesis</keyword>
<reference evidence="17 18" key="1">
    <citation type="submission" date="2019-08" db="EMBL/GenBank/DDBJ databases">
        <title>Parahaliea maris sp. nov., isolated from the surface seawater.</title>
        <authorList>
            <person name="Liu Y."/>
        </authorList>
    </citation>
    <scope>NUCLEOTIDE SEQUENCE [LARGE SCALE GENOMIC DNA]</scope>
    <source>
        <strain evidence="17 18">S2-26</strain>
    </source>
</reference>
<keyword evidence="8 15" id="KW-0378">Hydrolase</keyword>
<evidence type="ECO:0000259" key="16">
    <source>
        <dbReference type="Pfam" id="PF07687"/>
    </source>
</evidence>
<proteinExistence type="inferred from homology"/>
<evidence type="ECO:0000256" key="9">
    <source>
        <dbReference type="ARBA" id="ARBA00022833"/>
    </source>
</evidence>
<evidence type="ECO:0000256" key="5">
    <source>
        <dbReference type="ARBA" id="ARBA00022391"/>
    </source>
</evidence>
<feature type="binding site" evidence="15">
    <location>
        <position position="99"/>
    </location>
    <ligand>
        <name>Zn(2+)</name>
        <dbReference type="ChEBI" id="CHEBI:29105"/>
        <label>1</label>
    </ligand>
</feature>
<keyword evidence="6 15" id="KW-0028">Amino-acid biosynthesis</keyword>
<dbReference type="GO" id="GO:0009014">
    <property type="term" value="F:succinyl-diaminopimelate desuccinylase activity"/>
    <property type="evidence" value="ECO:0007669"/>
    <property type="project" value="UniProtKB-UniRule"/>
</dbReference>
<evidence type="ECO:0000256" key="13">
    <source>
        <dbReference type="ARBA" id="ARBA00031891"/>
    </source>
</evidence>
<dbReference type="InterPro" id="IPR001261">
    <property type="entry name" value="ArgE/DapE_CS"/>
</dbReference>
<dbReference type="EC" id="3.5.1.18" evidence="4 15"/>
<dbReference type="InterPro" id="IPR011650">
    <property type="entry name" value="Peptidase_M20_dimer"/>
</dbReference>
<dbReference type="InterPro" id="IPR002933">
    <property type="entry name" value="Peptidase_M20"/>
</dbReference>
<dbReference type="GO" id="GO:0009089">
    <property type="term" value="P:lysine biosynthetic process via diaminopimelate"/>
    <property type="evidence" value="ECO:0007669"/>
    <property type="project" value="UniProtKB-UniRule"/>
</dbReference>
<evidence type="ECO:0000256" key="12">
    <source>
        <dbReference type="ARBA" id="ARBA00023285"/>
    </source>
</evidence>
<dbReference type="InterPro" id="IPR036264">
    <property type="entry name" value="Bact_exopeptidase_dim_dom"/>
</dbReference>
<comment type="catalytic activity">
    <reaction evidence="14 15">
        <text>N-succinyl-(2S,6S)-2,6-diaminopimelate + H2O = (2S,6S)-2,6-diaminopimelate + succinate</text>
        <dbReference type="Rhea" id="RHEA:22608"/>
        <dbReference type="ChEBI" id="CHEBI:15377"/>
        <dbReference type="ChEBI" id="CHEBI:30031"/>
        <dbReference type="ChEBI" id="CHEBI:57609"/>
        <dbReference type="ChEBI" id="CHEBI:58087"/>
        <dbReference type="EC" id="3.5.1.18"/>
    </reaction>
</comment>
<comment type="cofactor">
    <cofactor evidence="15">
        <name>Zn(2+)</name>
        <dbReference type="ChEBI" id="CHEBI:29105"/>
    </cofactor>
    <cofactor evidence="15">
        <name>Co(2+)</name>
        <dbReference type="ChEBI" id="CHEBI:48828"/>
    </cofactor>
    <text evidence="15">Binds 2 Zn(2+) or Co(2+) ions per subunit.</text>
</comment>
<feature type="binding site" evidence="15">
    <location>
        <position position="134"/>
    </location>
    <ligand>
        <name>Zn(2+)</name>
        <dbReference type="ChEBI" id="CHEBI:29105"/>
        <label>2</label>
    </ligand>
</feature>
<feature type="binding site" evidence="15">
    <location>
        <position position="99"/>
    </location>
    <ligand>
        <name>Zn(2+)</name>
        <dbReference type="ChEBI" id="CHEBI:29105"/>
        <label>2</label>
    </ligand>
</feature>
<dbReference type="HAMAP" id="MF_01690">
    <property type="entry name" value="DapE"/>
    <property type="match status" value="1"/>
</dbReference>
<dbReference type="FunFam" id="3.30.70.360:FF:000011">
    <property type="entry name" value="Succinyl-diaminopimelate desuccinylase"/>
    <property type="match status" value="1"/>
</dbReference>
<feature type="binding site" evidence="15">
    <location>
        <position position="162"/>
    </location>
    <ligand>
        <name>Zn(2+)</name>
        <dbReference type="ChEBI" id="CHEBI:29105"/>
        <label>1</label>
    </ligand>
</feature>
<feature type="domain" description="Peptidase M20 dimerisation" evidence="16">
    <location>
        <begin position="175"/>
        <end position="282"/>
    </location>
</feature>
<dbReference type="PANTHER" id="PTHR43808">
    <property type="entry name" value="ACETYLORNITHINE DEACETYLASE"/>
    <property type="match status" value="1"/>
</dbReference>
<dbReference type="GO" id="GO:0019877">
    <property type="term" value="P:diaminopimelate biosynthetic process"/>
    <property type="evidence" value="ECO:0007669"/>
    <property type="project" value="UniProtKB-UniRule"/>
</dbReference>
<comment type="caution">
    <text evidence="17">The sequence shown here is derived from an EMBL/GenBank/DDBJ whole genome shotgun (WGS) entry which is preliminary data.</text>
</comment>
<dbReference type="GO" id="GO:0050897">
    <property type="term" value="F:cobalt ion binding"/>
    <property type="evidence" value="ECO:0007669"/>
    <property type="project" value="UniProtKB-UniRule"/>
</dbReference>
<dbReference type="FunFam" id="3.40.630.10:FF:000005">
    <property type="entry name" value="Succinyl-diaminopimelate desuccinylase"/>
    <property type="match status" value="1"/>
</dbReference>
<feature type="binding site" evidence="15">
    <location>
        <position position="66"/>
    </location>
    <ligand>
        <name>Zn(2+)</name>
        <dbReference type="ChEBI" id="CHEBI:29105"/>
        <label>1</label>
    </ligand>
</feature>
<sequence>MEKTLALACELIRRPSVTPEDADCQQLMSERLAAIGFTCTDMPFGEVQNLWSERGSEGPIVVFAGHTDVVPTGPEGQWQSPPFEPTLRDGLLYGRGAADMKGSLAAMIVACEDFVAAHPDHKGRIGFLITSDEEGPAVNGTVKVMESLQAQGKAIDWCIVGEPSSTTELGDVVKNGRRGSLGATLTVKGVQGHIAYPHLAENPIHRALPALDALAREVWDQGNAFFPATSFQISNINGGTGATNVIPGELTVLFNFRFSTEVTDSELRQRTEAILDAHGLDYAIDWNLSGQAFLTPSGALVEAAVQSIREVAGVDTELSTAGGTSDGRFIAPTGAQVLELGPVNATIHKIDECVRADDLPRLAAMYRGILERLLLD</sequence>
<dbReference type="RefSeq" id="WP_148065566.1">
    <property type="nucleotide sequence ID" value="NZ_VRYZ01000008.1"/>
</dbReference>
<organism evidence="17 18">
    <name type="scientific">Parahaliea aestuarii</name>
    <dbReference type="NCBI Taxonomy" id="1852021"/>
    <lineage>
        <taxon>Bacteria</taxon>
        <taxon>Pseudomonadati</taxon>
        <taxon>Pseudomonadota</taxon>
        <taxon>Gammaproteobacteria</taxon>
        <taxon>Cellvibrionales</taxon>
        <taxon>Halieaceae</taxon>
        <taxon>Parahaliea</taxon>
    </lineage>
</organism>
<feature type="active site" evidence="15">
    <location>
        <position position="68"/>
    </location>
</feature>
<accession>A0A5C8ZMM6</accession>
<evidence type="ECO:0000256" key="1">
    <source>
        <dbReference type="ARBA" id="ARBA00005130"/>
    </source>
</evidence>
<dbReference type="NCBIfam" id="NF009557">
    <property type="entry name" value="PRK13009.1"/>
    <property type="match status" value="1"/>
</dbReference>
<feature type="binding site" evidence="15">
    <location>
        <position position="348"/>
    </location>
    <ligand>
        <name>Zn(2+)</name>
        <dbReference type="ChEBI" id="CHEBI:29105"/>
        <label>2</label>
    </ligand>
</feature>
<comment type="similarity">
    <text evidence="2 15">Belongs to the peptidase M20A family. DapE subfamily.</text>
</comment>
<keyword evidence="18" id="KW-1185">Reference proteome</keyword>
<protein>
    <recommendedName>
        <fullName evidence="5 15">Succinyl-diaminopimelate desuccinylase</fullName>
        <shortName evidence="15">SDAP desuccinylase</shortName>
        <ecNumber evidence="4 15">3.5.1.18</ecNumber>
    </recommendedName>
    <alternativeName>
        <fullName evidence="13 15">N-succinyl-LL-2,6-diaminoheptanedioate amidohydrolase</fullName>
    </alternativeName>
</protein>
<comment type="function">
    <text evidence="15">Catalyzes the hydrolysis of N-succinyl-L,L-diaminopimelic acid (SDAP), forming succinate and LL-2,6-diaminopimelate (DAP), an intermediate involved in the bacterial biosynthesis of lysine and meso-diaminopimelic acid, an essential component of bacterial cell walls.</text>
</comment>
<dbReference type="EMBL" id="VRYZ01000008">
    <property type="protein sequence ID" value="TXS89708.1"/>
    <property type="molecule type" value="Genomic_DNA"/>
</dbReference>
<evidence type="ECO:0000256" key="14">
    <source>
        <dbReference type="ARBA" id="ARBA00051301"/>
    </source>
</evidence>
<dbReference type="GO" id="GO:0006526">
    <property type="term" value="P:L-arginine biosynthetic process"/>
    <property type="evidence" value="ECO:0007669"/>
    <property type="project" value="TreeGrafter"/>
</dbReference>
<evidence type="ECO:0000256" key="10">
    <source>
        <dbReference type="ARBA" id="ARBA00022915"/>
    </source>
</evidence>
<evidence type="ECO:0000256" key="6">
    <source>
        <dbReference type="ARBA" id="ARBA00022605"/>
    </source>
</evidence>
<evidence type="ECO:0000313" key="17">
    <source>
        <dbReference type="EMBL" id="TXS89708.1"/>
    </source>
</evidence>
<keyword evidence="12 15" id="KW-0170">Cobalt</keyword>
<dbReference type="PROSITE" id="PS00759">
    <property type="entry name" value="ARGE_DAPE_CPG2_2"/>
    <property type="match status" value="1"/>
</dbReference>
<dbReference type="Pfam" id="PF01546">
    <property type="entry name" value="Peptidase_M20"/>
    <property type="match status" value="1"/>
</dbReference>
<keyword evidence="7 15" id="KW-0479">Metal-binding</keyword>
<evidence type="ECO:0000256" key="8">
    <source>
        <dbReference type="ARBA" id="ARBA00022801"/>
    </source>
</evidence>
<name>A0A5C8ZMM6_9GAMM</name>
<dbReference type="NCBIfam" id="TIGR01246">
    <property type="entry name" value="dapE_proteo"/>
    <property type="match status" value="1"/>
</dbReference>
<dbReference type="Gene3D" id="3.40.630.10">
    <property type="entry name" value="Zn peptidases"/>
    <property type="match status" value="2"/>
</dbReference>
<dbReference type="Proteomes" id="UP000321933">
    <property type="component" value="Unassembled WGS sequence"/>
</dbReference>
<dbReference type="AlphaFoldDB" id="A0A5C8ZMM6"/>